<organism evidence="7 8">
    <name type="scientific">Fulvimonas yonginensis</name>
    <dbReference type="NCBI Taxonomy" id="1495200"/>
    <lineage>
        <taxon>Bacteria</taxon>
        <taxon>Pseudomonadati</taxon>
        <taxon>Pseudomonadota</taxon>
        <taxon>Gammaproteobacteria</taxon>
        <taxon>Lysobacterales</taxon>
        <taxon>Rhodanobacteraceae</taxon>
        <taxon>Fulvimonas</taxon>
    </lineage>
</organism>
<dbReference type="RefSeq" id="WP_336807509.1">
    <property type="nucleotide sequence ID" value="NZ_JBBBNY010000004.1"/>
</dbReference>
<dbReference type="Pfam" id="PF03466">
    <property type="entry name" value="LysR_substrate"/>
    <property type="match status" value="1"/>
</dbReference>
<evidence type="ECO:0000256" key="3">
    <source>
        <dbReference type="ARBA" id="ARBA00023125"/>
    </source>
</evidence>
<dbReference type="CDD" id="cd08422">
    <property type="entry name" value="PBP2_CrgA_like"/>
    <property type="match status" value="1"/>
</dbReference>
<feature type="domain" description="HTH lysR-type" evidence="6">
    <location>
        <begin position="1"/>
        <end position="59"/>
    </location>
</feature>
<sequence length="320" mass="35456">MDRLDDLALFLRVLDQGSISAAARSLDLSVAVASQRLKRLERTLGVRLLQRTTRRLHPTPEGMALAEQGRPLVEDLEALTSGLRQSATEVSGTLRVTLSASFGRQYISPLLPEFLERHPRVRLSVHLSDEMLDLVSAGFDLAIRIGALVDSSLVARKLAVNRRVLCAAPSYLRRYGHPRTPEDLAAHECLVLVGSGGRQDVWRLTDAHGREHAVKVGGRFETTLGEVIRDASLAGLGISHHSLWHVQDDLCAGRLVRVLPAYPIADTGIYALMPQRRLVPPRVRAFVDFLAERFGEVPPWERARKATPTPARRPQHLTNT</sequence>
<dbReference type="InterPro" id="IPR058163">
    <property type="entry name" value="LysR-type_TF_proteobact-type"/>
</dbReference>
<dbReference type="EMBL" id="JBBBNY010000004">
    <property type="protein sequence ID" value="MEI7036618.1"/>
    <property type="molecule type" value="Genomic_DNA"/>
</dbReference>
<dbReference type="SUPFAM" id="SSF46785">
    <property type="entry name" value="Winged helix' DNA-binding domain"/>
    <property type="match status" value="1"/>
</dbReference>
<evidence type="ECO:0000256" key="4">
    <source>
        <dbReference type="ARBA" id="ARBA00023163"/>
    </source>
</evidence>
<keyword evidence="8" id="KW-1185">Reference proteome</keyword>
<reference evidence="7 8" key="1">
    <citation type="journal article" date="2014" name="Int. J. Syst. Evol. Microbiol.">
        <title>Fulvimonas yonginensis sp. nov., isolated from greenhouse soil, and emended description of the genus Fulvimonas.</title>
        <authorList>
            <person name="Ahn J.H."/>
            <person name="Kim S.J."/>
            <person name="Weon H.Y."/>
            <person name="Hong S.B."/>
            <person name="Seok S.J."/>
            <person name="Kwon S.W."/>
        </authorList>
    </citation>
    <scope>NUCLEOTIDE SEQUENCE [LARGE SCALE GENOMIC DNA]</scope>
    <source>
        <strain evidence="7 8">KACC 16952</strain>
    </source>
</reference>
<name>A0ABU8JBP8_9GAMM</name>
<dbReference type="InterPro" id="IPR036390">
    <property type="entry name" value="WH_DNA-bd_sf"/>
</dbReference>
<comment type="similarity">
    <text evidence="1">Belongs to the LysR transcriptional regulatory family.</text>
</comment>
<comment type="caution">
    <text evidence="7">The sequence shown here is derived from an EMBL/GenBank/DDBJ whole genome shotgun (WGS) entry which is preliminary data.</text>
</comment>
<dbReference type="InterPro" id="IPR000847">
    <property type="entry name" value="LysR_HTH_N"/>
</dbReference>
<dbReference type="PROSITE" id="PS50931">
    <property type="entry name" value="HTH_LYSR"/>
    <property type="match status" value="1"/>
</dbReference>
<dbReference type="InterPro" id="IPR036388">
    <property type="entry name" value="WH-like_DNA-bd_sf"/>
</dbReference>
<protein>
    <submittedName>
        <fullName evidence="7">LysR family transcriptional regulator</fullName>
    </submittedName>
</protein>
<dbReference type="PANTHER" id="PTHR30537:SF81">
    <property type="entry name" value="TRANSCRIPTIONAL REGULATOR-RELATED"/>
    <property type="match status" value="1"/>
</dbReference>
<evidence type="ECO:0000313" key="7">
    <source>
        <dbReference type="EMBL" id="MEI7036618.1"/>
    </source>
</evidence>
<proteinExistence type="inferred from homology"/>
<evidence type="ECO:0000313" key="8">
    <source>
        <dbReference type="Proteomes" id="UP001381174"/>
    </source>
</evidence>
<evidence type="ECO:0000259" key="6">
    <source>
        <dbReference type="PROSITE" id="PS50931"/>
    </source>
</evidence>
<dbReference type="Gene3D" id="1.10.10.10">
    <property type="entry name" value="Winged helix-like DNA-binding domain superfamily/Winged helix DNA-binding domain"/>
    <property type="match status" value="1"/>
</dbReference>
<dbReference type="SUPFAM" id="SSF53850">
    <property type="entry name" value="Periplasmic binding protein-like II"/>
    <property type="match status" value="1"/>
</dbReference>
<keyword evidence="4" id="KW-0804">Transcription</keyword>
<evidence type="ECO:0000256" key="1">
    <source>
        <dbReference type="ARBA" id="ARBA00009437"/>
    </source>
</evidence>
<gene>
    <name evidence="7" type="ORF">WAT24_07615</name>
</gene>
<accession>A0ABU8JBP8</accession>
<evidence type="ECO:0000256" key="5">
    <source>
        <dbReference type="SAM" id="MobiDB-lite"/>
    </source>
</evidence>
<dbReference type="Proteomes" id="UP001381174">
    <property type="component" value="Unassembled WGS sequence"/>
</dbReference>
<dbReference type="Pfam" id="PF00126">
    <property type="entry name" value="HTH_1"/>
    <property type="match status" value="1"/>
</dbReference>
<dbReference type="Gene3D" id="3.40.190.290">
    <property type="match status" value="1"/>
</dbReference>
<keyword evidence="2" id="KW-0805">Transcription regulation</keyword>
<evidence type="ECO:0000256" key="2">
    <source>
        <dbReference type="ARBA" id="ARBA00023015"/>
    </source>
</evidence>
<dbReference type="PANTHER" id="PTHR30537">
    <property type="entry name" value="HTH-TYPE TRANSCRIPTIONAL REGULATOR"/>
    <property type="match status" value="1"/>
</dbReference>
<keyword evidence="3" id="KW-0238">DNA-binding</keyword>
<feature type="region of interest" description="Disordered" evidence="5">
    <location>
        <begin position="301"/>
        <end position="320"/>
    </location>
</feature>
<dbReference type="InterPro" id="IPR005119">
    <property type="entry name" value="LysR_subst-bd"/>
</dbReference>